<reference evidence="1" key="1">
    <citation type="submission" date="2020-02" db="EMBL/GenBank/DDBJ databases">
        <authorList>
            <person name="Meier V. D."/>
        </authorList>
    </citation>
    <scope>NUCLEOTIDE SEQUENCE</scope>
    <source>
        <strain evidence="1">AVDCRST_MAG94</strain>
    </source>
</reference>
<evidence type="ECO:0000313" key="1">
    <source>
        <dbReference type="EMBL" id="CAA9311866.1"/>
    </source>
</evidence>
<dbReference type="EMBL" id="CADCTY010000335">
    <property type="protein sequence ID" value="CAA9311866.1"/>
    <property type="molecule type" value="Genomic_DNA"/>
</dbReference>
<protein>
    <submittedName>
        <fullName evidence="1">Uncharacterized protein</fullName>
    </submittedName>
</protein>
<proteinExistence type="predicted"/>
<sequence length="68" mass="7812">MKHNSNLNQIGGNTMKRVIIATLSLAIPSTLLDLPALALNDRFERERLQTMNKLNDRFVSERQETMNK</sequence>
<organism evidence="1">
    <name type="scientific">uncultured Leptolyngbya sp</name>
    <dbReference type="NCBI Taxonomy" id="332963"/>
    <lineage>
        <taxon>Bacteria</taxon>
        <taxon>Bacillati</taxon>
        <taxon>Cyanobacteriota</taxon>
        <taxon>Cyanophyceae</taxon>
        <taxon>Leptolyngbyales</taxon>
        <taxon>Leptolyngbyaceae</taxon>
        <taxon>Leptolyngbya group</taxon>
        <taxon>Leptolyngbya</taxon>
        <taxon>environmental samples</taxon>
    </lineage>
</organism>
<name>A0A6J4KR81_9CYAN</name>
<accession>A0A6J4KR81</accession>
<dbReference type="AlphaFoldDB" id="A0A6J4KR81"/>
<gene>
    <name evidence="1" type="ORF">AVDCRST_MAG94-1006</name>
</gene>